<dbReference type="AlphaFoldDB" id="A0A5M6DBM9"/>
<proteinExistence type="predicted"/>
<dbReference type="Proteomes" id="UP000323426">
    <property type="component" value="Unassembled WGS sequence"/>
</dbReference>
<dbReference type="EMBL" id="VWSF01000009">
    <property type="protein sequence ID" value="KAA5544951.1"/>
    <property type="molecule type" value="Genomic_DNA"/>
</dbReference>
<dbReference type="RefSeq" id="WP_150088833.1">
    <property type="nucleotide sequence ID" value="NZ_VWSF01000009.1"/>
</dbReference>
<name>A0A5M6DBM9_9BACT</name>
<keyword evidence="1" id="KW-0732">Signal</keyword>
<dbReference type="Pfam" id="PF11954">
    <property type="entry name" value="DUF3471"/>
    <property type="match status" value="1"/>
</dbReference>
<dbReference type="InterPro" id="IPR021860">
    <property type="entry name" value="Peptidase_S12_Pab87-rel_C"/>
</dbReference>
<protein>
    <submittedName>
        <fullName evidence="3">DUF3471 domain-containing protein</fullName>
    </submittedName>
</protein>
<reference evidence="3 4" key="1">
    <citation type="submission" date="2019-09" db="EMBL/GenBank/DDBJ databases">
        <title>Genome sequence and assembly of Adhaeribacter sp.</title>
        <authorList>
            <person name="Chhetri G."/>
        </authorList>
    </citation>
    <scope>NUCLEOTIDE SEQUENCE [LARGE SCALE GENOMIC DNA]</scope>
    <source>
        <strain evidence="3 4">DK36</strain>
    </source>
</reference>
<keyword evidence="4" id="KW-1185">Reference proteome</keyword>
<sequence>MKSLILIFLLIPFMSVLAIAQASAPKTDNQPKQQKEMTVAAEVLKKYAGVYQLDDNFQVTISVENNKLYALAPGDQEKTEFTATSETKFYMKGSGAEIEFVEENGQRFLLVKMQQVMKLTKIS</sequence>
<feature type="domain" description="Peptidase S12 Pab87-related C-terminal" evidence="2">
    <location>
        <begin position="34"/>
        <end position="106"/>
    </location>
</feature>
<organism evidence="3 4">
    <name type="scientific">Adhaeribacter rhizoryzae</name>
    <dbReference type="NCBI Taxonomy" id="2607907"/>
    <lineage>
        <taxon>Bacteria</taxon>
        <taxon>Pseudomonadati</taxon>
        <taxon>Bacteroidota</taxon>
        <taxon>Cytophagia</taxon>
        <taxon>Cytophagales</taxon>
        <taxon>Hymenobacteraceae</taxon>
        <taxon>Adhaeribacter</taxon>
    </lineage>
</organism>
<gene>
    <name evidence="3" type="ORF">F0145_12890</name>
</gene>
<evidence type="ECO:0000259" key="2">
    <source>
        <dbReference type="Pfam" id="PF11954"/>
    </source>
</evidence>
<evidence type="ECO:0000256" key="1">
    <source>
        <dbReference type="SAM" id="SignalP"/>
    </source>
</evidence>
<evidence type="ECO:0000313" key="3">
    <source>
        <dbReference type="EMBL" id="KAA5544951.1"/>
    </source>
</evidence>
<comment type="caution">
    <text evidence="3">The sequence shown here is derived from an EMBL/GenBank/DDBJ whole genome shotgun (WGS) entry which is preliminary data.</text>
</comment>
<accession>A0A5M6DBM9</accession>
<evidence type="ECO:0000313" key="4">
    <source>
        <dbReference type="Proteomes" id="UP000323426"/>
    </source>
</evidence>
<feature type="chain" id="PRO_5024322067" evidence="1">
    <location>
        <begin position="19"/>
        <end position="123"/>
    </location>
</feature>
<feature type="signal peptide" evidence="1">
    <location>
        <begin position="1"/>
        <end position="18"/>
    </location>
</feature>